<dbReference type="RefSeq" id="WP_062251600.1">
    <property type="nucleotide sequence ID" value="NZ_CP014229.1"/>
</dbReference>
<comment type="similarity">
    <text evidence="1">Belongs to the class-IV pyridoxal-phosphate-dependent aminotransferase family.</text>
</comment>
<dbReference type="GO" id="GO:0019752">
    <property type="term" value="P:carboxylic acid metabolic process"/>
    <property type="evidence" value="ECO:0007669"/>
    <property type="project" value="TreeGrafter"/>
</dbReference>
<proteinExistence type="inferred from homology"/>
<protein>
    <recommendedName>
        <fullName evidence="4">Sulfotransferase family protein</fullName>
    </recommendedName>
</protein>
<dbReference type="STRING" id="44742.AXF13_03085"/>
<reference evidence="3" key="1">
    <citation type="submission" date="2016-02" db="EMBL/GenBank/DDBJ databases">
        <authorList>
            <person name="Holder M.E."/>
            <person name="Ajami N.J."/>
            <person name="Petrosino J.F."/>
        </authorList>
    </citation>
    <scope>NUCLEOTIDE SEQUENCE [LARGE SCALE GENOMIC DNA]</scope>
    <source>
        <strain evidence="3">CCUG 45958</strain>
    </source>
</reference>
<dbReference type="Gene3D" id="3.40.50.300">
    <property type="entry name" value="P-loop containing nucleotide triphosphate hydrolases"/>
    <property type="match status" value="1"/>
</dbReference>
<dbReference type="PANTHER" id="PTHR42743">
    <property type="entry name" value="AMINO-ACID AMINOTRANSFERASE"/>
    <property type="match status" value="1"/>
</dbReference>
<dbReference type="AlphaFoldDB" id="A0A109W3S5"/>
<evidence type="ECO:0008006" key="4">
    <source>
        <dbReference type="Google" id="ProtNLM"/>
    </source>
</evidence>
<dbReference type="KEGG" id="dfi:AXF13_03085"/>
<dbReference type="SUPFAM" id="SSF52540">
    <property type="entry name" value="P-loop containing nucleoside triphosphate hydrolases"/>
    <property type="match status" value="1"/>
</dbReference>
<dbReference type="Pfam" id="PF19798">
    <property type="entry name" value="Sulfotransfer_5"/>
    <property type="match status" value="1"/>
</dbReference>
<dbReference type="InterPro" id="IPR027417">
    <property type="entry name" value="P-loop_NTPase"/>
</dbReference>
<dbReference type="InterPro" id="IPR050571">
    <property type="entry name" value="Class-IV_PLP-Dep_Aminotrnsfr"/>
</dbReference>
<keyword evidence="3" id="KW-1185">Reference proteome</keyword>
<dbReference type="Proteomes" id="UP000069241">
    <property type="component" value="Chromosome"/>
</dbReference>
<name>A0A109W3S5_9BACT</name>
<sequence length="267" mass="31581">MNRIIVNWMYPRSLTTVFMRAITNRGDFHTIFEPTLPLYWRNRNEPGVQSHQDYEGWPVVYEEIIRKIYGIAEQTPTFIKECPYHAIDNYLADENYLRRCTHMFQIRNPKYVVLSFWKVIGSQRSMRIEDIGPLASDRVFNRLSELGLHALDNGKTPLVIDGDDFQNDPAGIMAAWCEAVGLEFKPETLRWVPEWRPEYDHCKDFYYDVSGSTGIQKNMEAFLYDDKVVDAIFEDLPMLKMLYEHCLPYYEKLHQYRLKPKKISDSL</sequence>
<gene>
    <name evidence="2" type="ORF">AXF13_03085</name>
</gene>
<evidence type="ECO:0000256" key="1">
    <source>
        <dbReference type="ARBA" id="ARBA00009320"/>
    </source>
</evidence>
<accession>A0A109W3S5</accession>
<dbReference type="PANTHER" id="PTHR42743:SF11">
    <property type="entry name" value="AMINODEOXYCHORISMATE LYASE"/>
    <property type="match status" value="1"/>
</dbReference>
<organism evidence="2 3">
    <name type="scientific">Desulfovibrio fairfieldensis</name>
    <dbReference type="NCBI Taxonomy" id="44742"/>
    <lineage>
        <taxon>Bacteria</taxon>
        <taxon>Pseudomonadati</taxon>
        <taxon>Thermodesulfobacteriota</taxon>
        <taxon>Desulfovibrionia</taxon>
        <taxon>Desulfovibrionales</taxon>
        <taxon>Desulfovibrionaceae</taxon>
        <taxon>Desulfovibrio</taxon>
    </lineage>
</organism>
<evidence type="ECO:0000313" key="2">
    <source>
        <dbReference type="EMBL" id="AMD89178.1"/>
    </source>
</evidence>
<dbReference type="EMBL" id="CP014229">
    <property type="protein sequence ID" value="AMD89178.1"/>
    <property type="molecule type" value="Genomic_DNA"/>
</dbReference>
<evidence type="ECO:0000313" key="3">
    <source>
        <dbReference type="Proteomes" id="UP000069241"/>
    </source>
</evidence>